<dbReference type="Proteomes" id="UP000320160">
    <property type="component" value="Unassembled WGS sequence"/>
</dbReference>
<dbReference type="EMBL" id="VKKU01000001">
    <property type="protein sequence ID" value="TSB04182.1"/>
    <property type="molecule type" value="Genomic_DNA"/>
</dbReference>
<comment type="caution">
    <text evidence="3">The sequence shown here is derived from an EMBL/GenBank/DDBJ whole genome shotgun (WGS) entry which is preliminary data.</text>
</comment>
<feature type="region of interest" description="Disordered" evidence="1">
    <location>
        <begin position="1037"/>
        <end position="1062"/>
    </location>
</feature>
<gene>
    <name evidence="3" type="ORF">FOM92_01740</name>
</gene>
<proteinExistence type="predicted"/>
<keyword evidence="2" id="KW-0472">Membrane</keyword>
<organism evidence="3 4">
    <name type="scientific">Sphingorhabdus contaminans</name>
    <dbReference type="NCBI Taxonomy" id="1343899"/>
    <lineage>
        <taxon>Bacteria</taxon>
        <taxon>Pseudomonadati</taxon>
        <taxon>Pseudomonadota</taxon>
        <taxon>Alphaproteobacteria</taxon>
        <taxon>Sphingomonadales</taxon>
        <taxon>Sphingomonadaceae</taxon>
        <taxon>Sphingorhabdus</taxon>
    </lineage>
</organism>
<name>A0A553WHN0_9SPHN</name>
<dbReference type="AlphaFoldDB" id="A0A553WHN0"/>
<evidence type="ECO:0000256" key="1">
    <source>
        <dbReference type="SAM" id="MobiDB-lite"/>
    </source>
</evidence>
<keyword evidence="2" id="KW-1133">Transmembrane helix</keyword>
<dbReference type="InterPro" id="IPR021730">
    <property type="entry name" value="YdbH"/>
</dbReference>
<dbReference type="RefSeq" id="WP_143775055.1">
    <property type="nucleotide sequence ID" value="NZ_VKKU01000001.1"/>
</dbReference>
<dbReference type="OrthoDB" id="7597031at2"/>
<evidence type="ECO:0000313" key="4">
    <source>
        <dbReference type="Proteomes" id="UP000320160"/>
    </source>
</evidence>
<protein>
    <submittedName>
        <fullName evidence="3">Uncharacterized protein</fullName>
    </submittedName>
</protein>
<evidence type="ECO:0000256" key="2">
    <source>
        <dbReference type="SAM" id="Phobius"/>
    </source>
</evidence>
<accession>A0A553WHN0</accession>
<evidence type="ECO:0000313" key="3">
    <source>
        <dbReference type="EMBL" id="TSB04182.1"/>
    </source>
</evidence>
<keyword evidence="2" id="KW-0812">Transmembrane</keyword>
<sequence length="1062" mass="113330">MQLPADAENLMDSEPEPFRGWRWKYTIFAAVTVLFAVLILVAWAQRNSIADRFVQSELASRGIRATYTIDQIGFRTQRIRNLVIGDPARPDLTADEVEVDVALNFSGANLRDVRAKGISLRGRYADGKLSFGELDKFADPTSKEPFEWPDIGLVIKDAKARIETPWGNIGVGLNGRGLLRNQFAARLSLRSTAIAAGGCRAPAVAYDGKLLLEWRQPHLIGPLSASSLDCTAEGLAVAAPKVDVDVKLSERLDKWVGDIGFAAATIRYPGIAATAPKGVLSVDGGLRRTNFALALEKAGVRSAPLTVSRLSLDAKGYGGLNDGKFALSARGDMAVGGGSLDRGSLGSLRALVAQTRDTPVGSLLARIAPVVERAGDRFDGTIEFDAFRDFQGRMGSTISSLAVKSNSGAQLRQISPLVIQSSATGWRIGAPVQLALSGRDVPNATLSLRPSSGSQWAGNIRVAPFTGGSARLAVPALAFSGSPGGAWRFNGQALLSGPLPNGFVSGMQLPLSGRYDRGGFALYDSCQSVRFDSLKIASLALRSQSLRLCPDGGRPVFSTGNGRTRFVANLPNFAVRGSLGSSPLSAQSASIRFSLDDGFVARNVAVNLGQADSATDFAVAELTGRFGGGGTTGTLQGGSGQIGNVPLLIDDAAGNWRYLNNVLTLDSNLQVLDAEQVDRFKPMRVPDMLLTLENNIITAIGNITEPETGTRVAGVDIRHALNTSSGRALLAVDNLRFTESFQPSELTPLVVGVFANVDGVVNGDGRIEWDAQGVRSSGRVATTGMNLAAAFGPVEGLTTEMVFTDLLGLETGPSQIATITSVNPGIPALNGSIRYQLLPDQQVRIESGRWPFAGGELILEPTTLDFGVEKERRLTFRVVGVDAEKFLAGYDFQNLRVTGVFDGTLPMIFNQDGGRIEGGALVSRPGGGEVSYLGELAYEDMGTFGNFAFEALRSIRYSTLTIGVGGELDGEIVTDISFTGLQQGSGAKRNFITKQLARIPIKFNVTITAEFMALINKIRDYYDPSLFVQRELPELLEKRREGSSDRPTATDAPVKKDEQKDE</sequence>
<reference evidence="3 4" key="1">
    <citation type="submission" date="2019-07" db="EMBL/GenBank/DDBJ databases">
        <authorList>
            <person name="Park M."/>
        </authorList>
    </citation>
    <scope>NUCLEOTIDE SEQUENCE [LARGE SCALE GENOMIC DNA]</scope>
    <source>
        <strain evidence="3 4">KCTC32445</strain>
    </source>
</reference>
<feature type="compositionally biased region" description="Basic and acidic residues" evidence="1">
    <location>
        <begin position="1053"/>
        <end position="1062"/>
    </location>
</feature>
<dbReference type="Pfam" id="PF11739">
    <property type="entry name" value="YdbH-like"/>
    <property type="match status" value="1"/>
</dbReference>
<feature type="transmembrane region" description="Helical" evidence="2">
    <location>
        <begin position="25"/>
        <end position="44"/>
    </location>
</feature>
<keyword evidence="4" id="KW-1185">Reference proteome</keyword>